<protein>
    <submittedName>
        <fullName evidence="4">Unannotated protein</fullName>
    </submittedName>
</protein>
<dbReference type="InterPro" id="IPR011249">
    <property type="entry name" value="Metalloenz_LuxS/M16"/>
</dbReference>
<dbReference type="GO" id="GO:0006508">
    <property type="term" value="P:proteolysis"/>
    <property type="evidence" value="ECO:0007669"/>
    <property type="project" value="InterPro"/>
</dbReference>
<dbReference type="EMBL" id="CAEZVM010000013">
    <property type="protein sequence ID" value="CAB4630207.1"/>
    <property type="molecule type" value="Genomic_DNA"/>
</dbReference>
<dbReference type="PROSITE" id="PS00143">
    <property type="entry name" value="INSULINASE"/>
    <property type="match status" value="1"/>
</dbReference>
<dbReference type="Gene3D" id="3.30.830.10">
    <property type="entry name" value="Metalloenzyme, LuxS/M16 peptidase-like"/>
    <property type="match status" value="2"/>
</dbReference>
<dbReference type="Pfam" id="PF05193">
    <property type="entry name" value="Peptidase_M16_C"/>
    <property type="match status" value="1"/>
</dbReference>
<dbReference type="GO" id="GO:0046872">
    <property type="term" value="F:metal ion binding"/>
    <property type="evidence" value="ECO:0007669"/>
    <property type="project" value="InterPro"/>
</dbReference>
<name>A0A6J6IZL0_9ZZZZ</name>
<gene>
    <name evidence="4" type="ORF">UFOPK2032_00538</name>
</gene>
<sequence>MTEIILPLEQSDISFTASGDTTVRRSVLPSGVRILTEEVPGSQSVSVSFSVAVGSRDETNNHFGSTHFLEHLLFKGTKKRTAMDIAVAFDSVGGSSNASTGKEHTSYYARVQDKSLPIAVDVIADMLTSSLIDPVEFENERPVILEELAMNDDDPHDVVHEAFSTAVLGNHALGRPIGGTIETITAVSREAVWEHYQNNYRPQDLVVVAAGGVDHQDLIKLVEQGLLEAGWDLGIKAGPVPRRLLHPAKIKQGKKLHVIHRPISQVNILVGSEGLSVDDHRKYAMGILNTVLGGGMSSRLFQEIREKRGLAYSVYSFNQGYSDAATFGLYAGCSPAKAQEVTELMIQELEKVAVSGITPAELSLAKGNISGSLALKFESNQARMSRLASAEIVAGEFLDLDATIEAFEAVELLDIQQLAQDLLARPRSVVAVGDVTEALFEKFVS</sequence>
<dbReference type="InterPro" id="IPR007863">
    <property type="entry name" value="Peptidase_M16_C"/>
</dbReference>
<dbReference type="Pfam" id="PF00675">
    <property type="entry name" value="Peptidase_M16"/>
    <property type="match status" value="1"/>
</dbReference>
<evidence type="ECO:0000259" key="2">
    <source>
        <dbReference type="Pfam" id="PF00675"/>
    </source>
</evidence>
<evidence type="ECO:0000313" key="4">
    <source>
        <dbReference type="EMBL" id="CAB4630207.1"/>
    </source>
</evidence>
<feature type="domain" description="Peptidase M16 C-terminal" evidence="3">
    <location>
        <begin position="187"/>
        <end position="366"/>
    </location>
</feature>
<proteinExistence type="inferred from homology"/>
<dbReference type="PANTHER" id="PTHR11851">
    <property type="entry name" value="METALLOPROTEASE"/>
    <property type="match status" value="1"/>
</dbReference>
<dbReference type="InterPro" id="IPR011765">
    <property type="entry name" value="Pept_M16_N"/>
</dbReference>
<evidence type="ECO:0000256" key="1">
    <source>
        <dbReference type="ARBA" id="ARBA00007261"/>
    </source>
</evidence>
<evidence type="ECO:0000259" key="3">
    <source>
        <dbReference type="Pfam" id="PF05193"/>
    </source>
</evidence>
<feature type="domain" description="Peptidase M16 N-terminal" evidence="2">
    <location>
        <begin position="33"/>
        <end position="180"/>
    </location>
</feature>
<comment type="similarity">
    <text evidence="1">Belongs to the peptidase M16 family.</text>
</comment>
<reference evidence="4" key="1">
    <citation type="submission" date="2020-05" db="EMBL/GenBank/DDBJ databases">
        <authorList>
            <person name="Chiriac C."/>
            <person name="Salcher M."/>
            <person name="Ghai R."/>
            <person name="Kavagutti S V."/>
        </authorList>
    </citation>
    <scope>NUCLEOTIDE SEQUENCE</scope>
</reference>
<dbReference type="GO" id="GO:0004222">
    <property type="term" value="F:metalloendopeptidase activity"/>
    <property type="evidence" value="ECO:0007669"/>
    <property type="project" value="InterPro"/>
</dbReference>
<dbReference type="SUPFAM" id="SSF63411">
    <property type="entry name" value="LuxS/MPP-like metallohydrolase"/>
    <property type="match status" value="2"/>
</dbReference>
<organism evidence="4">
    <name type="scientific">freshwater metagenome</name>
    <dbReference type="NCBI Taxonomy" id="449393"/>
    <lineage>
        <taxon>unclassified sequences</taxon>
        <taxon>metagenomes</taxon>
        <taxon>ecological metagenomes</taxon>
    </lineage>
</organism>
<dbReference type="PANTHER" id="PTHR11851:SF49">
    <property type="entry name" value="MITOCHONDRIAL-PROCESSING PEPTIDASE SUBUNIT ALPHA"/>
    <property type="match status" value="1"/>
</dbReference>
<accession>A0A6J6IZL0</accession>
<dbReference type="InterPro" id="IPR050361">
    <property type="entry name" value="MPP/UQCRC_Complex"/>
</dbReference>
<dbReference type="InterPro" id="IPR001431">
    <property type="entry name" value="Pept_M16_Zn_BS"/>
</dbReference>
<dbReference type="AlphaFoldDB" id="A0A6J6IZL0"/>